<dbReference type="GeneID" id="92512451"/>
<proteinExistence type="predicted"/>
<name>A0A836G5G3_9TRYP</name>
<sequence>MATPNARSCSSLQDDFDARRPPLAYPVVLTLDSAASCLRSAMASYTRRAVAAPDDAESSLEAAKEMAALSVIGHMQRLSLVYIAAQTPAARIAGASNGTMHACVEEWVAWLEGLSAQSIALASKVAVSLASLQACWGGAYAVGDAERPHIYRIKEAIGRFFARAARQCVAEWKTYGIPLRTFLPPLALLTTYARFRWAWSRFAELTHVGDDGSVSMTETRTALTTSSAATQWRGIEDVDFVGVTCEVESCHAEKLVREVLLHAFQVIDWRAGNAVPTVKGVAPLVWCLFLRCRSYALCGQSEKCSPYDFFAHVASARLIAVILRCTVDGVCLCLEKELPRMHVARAEQVCTCDIPCLVLLTRLWFSWISLAPDAASVLLRPLECSLRRLVTSAVKLRGVTEEATPLSNMASELGRRGDDASRAEQEARFIEVVWKVTPLTMSEIASSTAATPWSAAFARAREVQAVLDKRTAVTPIP</sequence>
<dbReference type="AlphaFoldDB" id="A0A836G5G3"/>
<accession>A0A836G5G3</accession>
<dbReference type="Proteomes" id="UP000673552">
    <property type="component" value="Chromosome 34"/>
</dbReference>
<protein>
    <submittedName>
        <fullName evidence="1">Uncharacterized protein</fullName>
    </submittedName>
</protein>
<comment type="caution">
    <text evidence="1">The sequence shown here is derived from an EMBL/GenBank/DDBJ whole genome shotgun (WGS) entry which is preliminary data.</text>
</comment>
<organism evidence="1 2">
    <name type="scientific">Leishmania martiniquensis</name>
    <dbReference type="NCBI Taxonomy" id="1580590"/>
    <lineage>
        <taxon>Eukaryota</taxon>
        <taxon>Discoba</taxon>
        <taxon>Euglenozoa</taxon>
        <taxon>Kinetoplastea</taxon>
        <taxon>Metakinetoplastina</taxon>
        <taxon>Trypanosomatida</taxon>
        <taxon>Trypanosomatidae</taxon>
        <taxon>Leishmaniinae</taxon>
        <taxon>Leishmania</taxon>
    </lineage>
</organism>
<keyword evidence="2" id="KW-1185">Reference proteome</keyword>
<dbReference type="EMBL" id="JAFEUZ010000034">
    <property type="protein sequence ID" value="KAG5468376.1"/>
    <property type="molecule type" value="Genomic_DNA"/>
</dbReference>
<dbReference type="OrthoDB" id="262751at2759"/>
<dbReference type="RefSeq" id="XP_067175314.1">
    <property type="nucleotide sequence ID" value="XM_067319939.1"/>
</dbReference>
<evidence type="ECO:0000313" key="1">
    <source>
        <dbReference type="EMBL" id="KAG5468376.1"/>
    </source>
</evidence>
<gene>
    <name evidence="1" type="ORF">LSCM1_02356</name>
</gene>
<evidence type="ECO:0000313" key="2">
    <source>
        <dbReference type="Proteomes" id="UP000673552"/>
    </source>
</evidence>
<reference evidence="1 2" key="1">
    <citation type="submission" date="2021-03" db="EMBL/GenBank/DDBJ databases">
        <title>Leishmania (Mundinia) martiniquensis Genome sequencing and assembly.</title>
        <authorList>
            <person name="Almutairi H."/>
            <person name="Gatherer D."/>
        </authorList>
    </citation>
    <scope>NUCLEOTIDE SEQUENCE [LARGE SCALE GENOMIC DNA]</scope>
    <source>
        <strain evidence="1">LSCM1</strain>
    </source>
</reference>
<dbReference type="KEGG" id="lmat:92512451"/>